<reference evidence="2" key="1">
    <citation type="submission" date="2016-10" db="EMBL/GenBank/DDBJ databases">
        <authorList>
            <person name="Varghese N."/>
            <person name="Submissions S."/>
        </authorList>
    </citation>
    <scope>NUCLEOTIDE SEQUENCE [LARGE SCALE GENOMIC DNA]</scope>
    <source>
        <strain evidence="2">IBRC-M 10761</strain>
    </source>
</reference>
<evidence type="ECO:0000313" key="2">
    <source>
        <dbReference type="Proteomes" id="UP000199403"/>
    </source>
</evidence>
<dbReference type="STRING" id="1416801.SAMN05192553_10171"/>
<proteinExistence type="predicted"/>
<keyword evidence="2" id="KW-1185">Reference proteome</keyword>
<gene>
    <name evidence="1" type="ORF">SAMN05192553_10171</name>
</gene>
<evidence type="ECO:0000313" key="1">
    <source>
        <dbReference type="EMBL" id="SEI74259.1"/>
    </source>
</evidence>
<organism evidence="1 2">
    <name type="scientific">Cyclobacterium xiamenense</name>
    <dbReference type="NCBI Taxonomy" id="1297121"/>
    <lineage>
        <taxon>Bacteria</taxon>
        <taxon>Pseudomonadati</taxon>
        <taxon>Bacteroidota</taxon>
        <taxon>Cytophagia</taxon>
        <taxon>Cytophagales</taxon>
        <taxon>Cyclobacteriaceae</taxon>
        <taxon>Cyclobacterium</taxon>
    </lineage>
</organism>
<name>A0A1H6T2A8_9BACT</name>
<dbReference type="Proteomes" id="UP000199403">
    <property type="component" value="Unassembled WGS sequence"/>
</dbReference>
<dbReference type="AlphaFoldDB" id="A0A1H6T2A8"/>
<accession>A0A1H6T2A8</accession>
<dbReference type="Pfam" id="PF14054">
    <property type="entry name" value="DUF4249"/>
    <property type="match status" value="1"/>
</dbReference>
<dbReference type="OrthoDB" id="1115009at2"/>
<protein>
    <recommendedName>
        <fullName evidence="3">DUF4249 domain-containing protein</fullName>
    </recommendedName>
</protein>
<dbReference type="InterPro" id="IPR025345">
    <property type="entry name" value="DUF4249"/>
</dbReference>
<evidence type="ECO:0008006" key="3">
    <source>
        <dbReference type="Google" id="ProtNLM"/>
    </source>
</evidence>
<dbReference type="PROSITE" id="PS51257">
    <property type="entry name" value="PROKAR_LIPOPROTEIN"/>
    <property type="match status" value="1"/>
</dbReference>
<sequence>MKTCLHYIRNFSQLGYLLLLVPFLFACETVVDIEIPFDKPQVTMNANLQNNLFPAVRLTYSKHILDNEWEFSPIPDAAVNLIHQNERFPLTFNEETGEYTNLQLLLREGNTYTLEAELPGYEIVRATESIPLSVPIKQVVYQGRVQVDSWSSREDVRLLFDDPEGENYYEISADYFGYYSYVDEQGNTVLYENNYPLYLEPKNPTYERDYNTYGKLLIDDRLFEGQEANLELFIESSFSPDAQGGEIRFTLKTVSRNYFQFHTTYGLQWWNEGDPFAQPVQVFSNISNGIGILMAESLSVFKVSPPAQ</sequence>
<dbReference type="RefSeq" id="WP_092167937.1">
    <property type="nucleotide sequence ID" value="NZ_FNZH01000001.1"/>
</dbReference>
<dbReference type="EMBL" id="FNZH01000001">
    <property type="protein sequence ID" value="SEI74259.1"/>
    <property type="molecule type" value="Genomic_DNA"/>
</dbReference>